<protein>
    <submittedName>
        <fullName evidence="1">Uncharacterized protein</fullName>
    </submittedName>
</protein>
<evidence type="ECO:0000313" key="2">
    <source>
        <dbReference type="Proteomes" id="UP001148662"/>
    </source>
</evidence>
<comment type="caution">
    <text evidence="1">The sequence shown here is derived from an EMBL/GenBank/DDBJ whole genome shotgun (WGS) entry which is preliminary data.</text>
</comment>
<evidence type="ECO:0000313" key="1">
    <source>
        <dbReference type="EMBL" id="KAJ3529306.1"/>
    </source>
</evidence>
<keyword evidence="2" id="KW-1185">Reference proteome</keyword>
<gene>
    <name evidence="1" type="ORF">NM688_g7871</name>
</gene>
<sequence>MASWVLPQTPWGHIFRLRPRLDVLGASSRFRLPGVSKTFFSSPILGTETPAMIAIRKQKYPTSNPDSSIFEDITQEEYQSHAPTVSARNTAQYLIRLVRHRKYAEAQIVFEEMQALHQTPHPSPWFERMAFHILHREDLPDRERKHKFLAWWNLLHLRDKPSDQARFTYKLLSQSFVPNLKVIMRFSLILASIGLERQISRTIIPIIVRHADPDLTLAFLERYKRADLNYRRIASSKAKEPFSVQARQHDRRFAELYGLAVRNHYAAGRMRAAMTLLQSALDQDLPVRDFTFRFAVSRVRESPYTRHLPFIVAWREKSSLRRMRSKKDPVTVQSRTSEPQHHLRTQLHPTRFWTSERGIPTYCPHSRQEDHSTRSPQSLARDAWVPKSPASLLNHILSRRQPTPTAFRDLIGTYGLKDPETLGKLRHILYRTRPSPKVITSWLYSEMQALIKNKRDEAVLLLFVNNFWCASVPIATLSRMFKVLNHIPVGPKRWPPRQHVALIWRIAISHARTHGFLERLYREMLDIAREYAVGVPRHIADADRAFNMRPRASPAQFDDILWSHFIDAFAFQGSIARSVQIVEDMARHRIPVSKTSFNALVRVLQRQRTQGVINLLDKLDRRAARAQEGTMVQNTLVLDEASPIVMPHPLIVVYLAVYARLMKTGEEDSVATITNSLRIRTEGFDFDVDTALERVRVAYLERQDKDEPQAESDIERHEEHTTETQDGPIVEPQAASKVETST</sequence>
<accession>A0ACC1S034</accession>
<reference evidence="1" key="1">
    <citation type="submission" date="2022-07" db="EMBL/GenBank/DDBJ databases">
        <title>Genome Sequence of Phlebia brevispora.</title>
        <authorList>
            <person name="Buettner E."/>
        </authorList>
    </citation>
    <scope>NUCLEOTIDE SEQUENCE</scope>
    <source>
        <strain evidence="1">MPL23</strain>
    </source>
</reference>
<name>A0ACC1S034_9APHY</name>
<proteinExistence type="predicted"/>
<organism evidence="1 2">
    <name type="scientific">Phlebia brevispora</name>
    <dbReference type="NCBI Taxonomy" id="194682"/>
    <lineage>
        <taxon>Eukaryota</taxon>
        <taxon>Fungi</taxon>
        <taxon>Dikarya</taxon>
        <taxon>Basidiomycota</taxon>
        <taxon>Agaricomycotina</taxon>
        <taxon>Agaricomycetes</taxon>
        <taxon>Polyporales</taxon>
        <taxon>Meruliaceae</taxon>
        <taxon>Phlebia</taxon>
    </lineage>
</organism>
<dbReference type="Proteomes" id="UP001148662">
    <property type="component" value="Unassembled WGS sequence"/>
</dbReference>
<dbReference type="EMBL" id="JANHOG010001953">
    <property type="protein sequence ID" value="KAJ3529306.1"/>
    <property type="molecule type" value="Genomic_DNA"/>
</dbReference>